<dbReference type="EMBL" id="LVYD01000079">
    <property type="protein sequence ID" value="OQP59445.1"/>
    <property type="molecule type" value="Genomic_DNA"/>
</dbReference>
<accession>A0A1V9FM64</accession>
<dbReference type="Proteomes" id="UP000192796">
    <property type="component" value="Unassembled WGS sequence"/>
</dbReference>
<comment type="caution">
    <text evidence="1">The sequence shown here is derived from an EMBL/GenBank/DDBJ whole genome shotgun (WGS) entry which is preliminary data.</text>
</comment>
<protein>
    <submittedName>
        <fullName evidence="1">Uncharacterized protein</fullName>
    </submittedName>
</protein>
<name>A0A1V9FM64_9BACT</name>
<organism evidence="1 2">
    <name type="scientific">Niastella vici</name>
    <dbReference type="NCBI Taxonomy" id="1703345"/>
    <lineage>
        <taxon>Bacteria</taxon>
        <taxon>Pseudomonadati</taxon>
        <taxon>Bacteroidota</taxon>
        <taxon>Chitinophagia</taxon>
        <taxon>Chitinophagales</taxon>
        <taxon>Chitinophagaceae</taxon>
        <taxon>Niastella</taxon>
    </lineage>
</organism>
<evidence type="ECO:0000313" key="2">
    <source>
        <dbReference type="Proteomes" id="UP000192796"/>
    </source>
</evidence>
<dbReference type="OrthoDB" id="711499at2"/>
<proteinExistence type="predicted"/>
<keyword evidence="2" id="KW-1185">Reference proteome</keyword>
<gene>
    <name evidence="1" type="ORF">A3860_37485</name>
</gene>
<dbReference type="RefSeq" id="WP_081154714.1">
    <property type="nucleotide sequence ID" value="NZ_LVYD01000079.1"/>
</dbReference>
<sequence>MLGRKKHFPRDNPVTRYYEMMEQFNTVTELYPGQLLTISVRADDVMNIMNIDFTDARNLLNEIEQAMGIMYCNIRVRMEQFCEYMDIDEMLIQVFLASLKDYEPLPPLTILPAKTREELAAEPLRSFRDFAVDLRKGIVESIETREMRAKLWDEANQSGEAMASRPGPYRVIIRPFEVAQILGIHLKTAQEMLKETRKEAGLPPRAHVSIKRFCIINHLEEEEEDIRKALARLHASE</sequence>
<dbReference type="AlphaFoldDB" id="A0A1V9FM64"/>
<reference evidence="1 2" key="1">
    <citation type="submission" date="2016-03" db="EMBL/GenBank/DDBJ databases">
        <title>Niastella vici sp. nov., isolated from farmland soil.</title>
        <authorList>
            <person name="Chen L."/>
            <person name="Wang D."/>
            <person name="Yang S."/>
            <person name="Wang G."/>
        </authorList>
    </citation>
    <scope>NUCLEOTIDE SEQUENCE [LARGE SCALE GENOMIC DNA]</scope>
    <source>
        <strain evidence="1 2">DJ57</strain>
    </source>
</reference>
<evidence type="ECO:0000313" key="1">
    <source>
        <dbReference type="EMBL" id="OQP59445.1"/>
    </source>
</evidence>